<dbReference type="AlphaFoldDB" id="A0A381SJ80"/>
<gene>
    <name evidence="2" type="ORF">METZ01_LOCUS56974</name>
</gene>
<dbReference type="Gene3D" id="3.90.550.10">
    <property type="entry name" value="Spore Coat Polysaccharide Biosynthesis Protein SpsA, Chain A"/>
    <property type="match status" value="1"/>
</dbReference>
<evidence type="ECO:0000313" key="2">
    <source>
        <dbReference type="EMBL" id="SVA04120.1"/>
    </source>
</evidence>
<name>A0A381SJ80_9ZZZZ</name>
<sequence>MIHAIILAAGESRRMGKQKMLLPYGGKTVIEHIVTQVLQCGVDGITVVLGHDAGEIAAKLTPLPVQRVVNEEYAGGMITSVRHGLETVPQETGAALIVLGDQPDITPAVVGQLIEGFRKAGKGIVVPLFEGRRGHPILVSTNYRDAVMTRYEDTGLRGLLVDNPEDVAEISVDHPGILQDMDTPKDYARELRKLDESAG</sequence>
<proteinExistence type="predicted"/>
<dbReference type="SUPFAM" id="SSF53448">
    <property type="entry name" value="Nucleotide-diphospho-sugar transferases"/>
    <property type="match status" value="1"/>
</dbReference>
<accession>A0A381SJ80</accession>
<dbReference type="PANTHER" id="PTHR43777:SF1">
    <property type="entry name" value="MOLYBDENUM COFACTOR CYTIDYLYLTRANSFERASE"/>
    <property type="match status" value="1"/>
</dbReference>
<dbReference type="PANTHER" id="PTHR43777">
    <property type="entry name" value="MOLYBDENUM COFACTOR CYTIDYLYLTRANSFERASE"/>
    <property type="match status" value="1"/>
</dbReference>
<dbReference type="InterPro" id="IPR029044">
    <property type="entry name" value="Nucleotide-diphossugar_trans"/>
</dbReference>
<protein>
    <recommendedName>
        <fullName evidence="1">MobA-like NTP transferase domain-containing protein</fullName>
    </recommendedName>
</protein>
<feature type="domain" description="MobA-like NTP transferase" evidence="1">
    <location>
        <begin position="4"/>
        <end position="161"/>
    </location>
</feature>
<dbReference type="CDD" id="cd04182">
    <property type="entry name" value="GT_2_like_f"/>
    <property type="match status" value="1"/>
</dbReference>
<reference evidence="2" key="1">
    <citation type="submission" date="2018-05" db="EMBL/GenBank/DDBJ databases">
        <authorList>
            <person name="Lanie J.A."/>
            <person name="Ng W.-L."/>
            <person name="Kazmierczak K.M."/>
            <person name="Andrzejewski T.M."/>
            <person name="Davidsen T.M."/>
            <person name="Wayne K.J."/>
            <person name="Tettelin H."/>
            <person name="Glass J.I."/>
            <person name="Rusch D."/>
            <person name="Podicherti R."/>
            <person name="Tsui H.-C.T."/>
            <person name="Winkler M.E."/>
        </authorList>
    </citation>
    <scope>NUCLEOTIDE SEQUENCE</scope>
</reference>
<dbReference type="InterPro" id="IPR025877">
    <property type="entry name" value="MobA-like_NTP_Trfase"/>
</dbReference>
<dbReference type="Pfam" id="PF12804">
    <property type="entry name" value="NTP_transf_3"/>
    <property type="match status" value="1"/>
</dbReference>
<dbReference type="EMBL" id="UINC01003190">
    <property type="protein sequence ID" value="SVA04120.1"/>
    <property type="molecule type" value="Genomic_DNA"/>
</dbReference>
<evidence type="ECO:0000259" key="1">
    <source>
        <dbReference type="Pfam" id="PF12804"/>
    </source>
</evidence>
<dbReference type="GO" id="GO:0016779">
    <property type="term" value="F:nucleotidyltransferase activity"/>
    <property type="evidence" value="ECO:0007669"/>
    <property type="project" value="UniProtKB-ARBA"/>
</dbReference>
<organism evidence="2">
    <name type="scientific">marine metagenome</name>
    <dbReference type="NCBI Taxonomy" id="408172"/>
    <lineage>
        <taxon>unclassified sequences</taxon>
        <taxon>metagenomes</taxon>
        <taxon>ecological metagenomes</taxon>
    </lineage>
</organism>